<accession>A0A2R4NDM5</accession>
<protein>
    <submittedName>
        <fullName evidence="1">Phage tail fiber protein</fullName>
    </submittedName>
</protein>
<dbReference type="SUPFAM" id="SSF88874">
    <property type="entry name" value="Receptor-binding domain of short tail fibre protein gp12"/>
    <property type="match status" value="1"/>
</dbReference>
<organism evidence="1">
    <name type="scientific">Klebsiella pneumoniae</name>
    <dbReference type="NCBI Taxonomy" id="573"/>
    <lineage>
        <taxon>Bacteria</taxon>
        <taxon>Pseudomonadati</taxon>
        <taxon>Pseudomonadota</taxon>
        <taxon>Gammaproteobacteria</taxon>
        <taxon>Enterobacterales</taxon>
        <taxon>Enterobacteriaceae</taxon>
        <taxon>Klebsiella/Raoultella group</taxon>
        <taxon>Klebsiella</taxon>
        <taxon>Klebsiella pneumoniae complex</taxon>
    </lineage>
</organism>
<dbReference type="AlphaFoldDB" id="A0A2R4NDM5"/>
<keyword evidence="1" id="KW-0614">Plasmid</keyword>
<proteinExistence type="predicted"/>
<sequence length="40" mass="4447">MPAPNYGTFKTYKQSVANLGTAGLETRPRNIAFNYIVRAD</sequence>
<evidence type="ECO:0000313" key="1">
    <source>
        <dbReference type="EMBL" id="AVX34245.1"/>
    </source>
</evidence>
<geneLocation type="plasmid" evidence="1">
    <name>p160070-MCR</name>
</geneLocation>
<dbReference type="EMBL" id="MG288678">
    <property type="protein sequence ID" value="AVX34245.1"/>
    <property type="molecule type" value="Genomic_DNA"/>
</dbReference>
<reference evidence="1" key="1">
    <citation type="submission" date="2017-10" db="EMBL/GenBank/DDBJ databases">
        <title>Klebsiella pneumoniae strain F160070 plasmid p160070-MCR, complete sequence.</title>
        <authorList>
            <person name="Zhang D."/>
            <person name="Zhao Y."/>
            <person name="An H."/>
            <person name="Feng J."/>
            <person name="Zhan Z."/>
            <person name="Yin Z."/>
            <person name="Zhou D."/>
        </authorList>
    </citation>
    <scope>NUCLEOTIDE SEQUENCE</scope>
    <source>
        <strain evidence="1">F160070</strain>
        <plasmid evidence="1">p160070-MCR</plasmid>
    </source>
</reference>
<name>A0A2R4NDM5_KLEPN</name>